<feature type="transmembrane region" description="Helical" evidence="5">
    <location>
        <begin position="12"/>
        <end position="33"/>
    </location>
</feature>
<evidence type="ECO:0000256" key="4">
    <source>
        <dbReference type="ARBA" id="ARBA00023136"/>
    </source>
</evidence>
<feature type="transmembrane region" description="Helical" evidence="5">
    <location>
        <begin position="150"/>
        <end position="171"/>
    </location>
</feature>
<dbReference type="PANTHER" id="PTHR11863">
    <property type="entry name" value="STEROL DESATURASE"/>
    <property type="match status" value="1"/>
</dbReference>
<sequence length="257" mass="29425">MTLIAEFALFWAAAYVAGVTIMFVVALAVIAINRRHPERRIQKRQPTHSARKDIISSLGQIAVTATCLSAGLFAQWKGWTINPVALSWWSFPLFFAISVVLHDAWFYFGHRLLHSKAFYRFHKQHHMTVTPTVWSNDAGSSVDTLFAHSYYALVLFVIPIPALSLIAHRLFDQVSAIIGHSGHEYFANATSRAPWPLICVTYHDQHHSEFVYNYANYFSWWDRICGTIHPHYDRIIKGWEETDARPPMPKAKEKISG</sequence>
<proteinExistence type="predicted"/>
<dbReference type="InterPro" id="IPR050307">
    <property type="entry name" value="Sterol_Desaturase_Related"/>
</dbReference>
<keyword evidence="2 5" id="KW-0812">Transmembrane</keyword>
<dbReference type="Proteomes" id="UP001081283">
    <property type="component" value="Unassembled WGS sequence"/>
</dbReference>
<evidence type="ECO:0000259" key="6">
    <source>
        <dbReference type="Pfam" id="PF04116"/>
    </source>
</evidence>
<evidence type="ECO:0000313" key="8">
    <source>
        <dbReference type="Proteomes" id="UP001081283"/>
    </source>
</evidence>
<keyword evidence="4 5" id="KW-0472">Membrane</keyword>
<feature type="domain" description="Fatty acid hydroxylase" evidence="6">
    <location>
        <begin position="96"/>
        <end position="227"/>
    </location>
</feature>
<protein>
    <submittedName>
        <fullName evidence="7">Sterol desaturase family protein</fullName>
    </submittedName>
</protein>
<comment type="subcellular location">
    <subcellularLocation>
        <location evidence="1">Membrane</location>
    </subcellularLocation>
</comment>
<name>A0ABT3YKE3_9HYPH</name>
<organism evidence="7 8">
    <name type="scientific">Hoeflea ulvae</name>
    <dbReference type="NCBI Taxonomy" id="2983764"/>
    <lineage>
        <taxon>Bacteria</taxon>
        <taxon>Pseudomonadati</taxon>
        <taxon>Pseudomonadota</taxon>
        <taxon>Alphaproteobacteria</taxon>
        <taxon>Hyphomicrobiales</taxon>
        <taxon>Rhizobiaceae</taxon>
        <taxon>Hoeflea</taxon>
    </lineage>
</organism>
<evidence type="ECO:0000256" key="2">
    <source>
        <dbReference type="ARBA" id="ARBA00022692"/>
    </source>
</evidence>
<dbReference type="InterPro" id="IPR006694">
    <property type="entry name" value="Fatty_acid_hydroxylase"/>
</dbReference>
<comment type="caution">
    <text evidence="7">The sequence shown here is derived from an EMBL/GenBank/DDBJ whole genome shotgun (WGS) entry which is preliminary data.</text>
</comment>
<evidence type="ECO:0000313" key="7">
    <source>
        <dbReference type="EMBL" id="MCY0096367.1"/>
    </source>
</evidence>
<gene>
    <name evidence="7" type="ORF">OEG82_20470</name>
</gene>
<dbReference type="EMBL" id="JAOVZQ010000001">
    <property type="protein sequence ID" value="MCY0096367.1"/>
    <property type="molecule type" value="Genomic_DNA"/>
</dbReference>
<dbReference type="RefSeq" id="WP_267614197.1">
    <property type="nucleotide sequence ID" value="NZ_JAOVZQ010000001.1"/>
</dbReference>
<evidence type="ECO:0000256" key="3">
    <source>
        <dbReference type="ARBA" id="ARBA00022989"/>
    </source>
</evidence>
<keyword evidence="3 5" id="KW-1133">Transmembrane helix</keyword>
<feature type="transmembrane region" description="Helical" evidence="5">
    <location>
        <begin position="88"/>
        <end position="108"/>
    </location>
</feature>
<evidence type="ECO:0000256" key="5">
    <source>
        <dbReference type="SAM" id="Phobius"/>
    </source>
</evidence>
<accession>A0ABT3YKE3</accession>
<evidence type="ECO:0000256" key="1">
    <source>
        <dbReference type="ARBA" id="ARBA00004370"/>
    </source>
</evidence>
<keyword evidence="8" id="KW-1185">Reference proteome</keyword>
<dbReference type="Pfam" id="PF04116">
    <property type="entry name" value="FA_hydroxylase"/>
    <property type="match status" value="1"/>
</dbReference>
<reference evidence="7" key="1">
    <citation type="submission" date="2022-10" db="EMBL/GenBank/DDBJ databases">
        <title>Hoeflea sp. J2-29, isolated from marine algae.</title>
        <authorList>
            <person name="Kristyanto S."/>
            <person name="Kim J.M."/>
            <person name="Jeon C.O."/>
        </authorList>
    </citation>
    <scope>NUCLEOTIDE SEQUENCE</scope>
    <source>
        <strain evidence="7">J2-29</strain>
    </source>
</reference>
<feature type="transmembrane region" description="Helical" evidence="5">
    <location>
        <begin position="54"/>
        <end position="76"/>
    </location>
</feature>